<gene>
    <name evidence="2" type="ORF">SAMN05421736_11662</name>
</gene>
<evidence type="ECO:0000313" key="3">
    <source>
        <dbReference type="Proteomes" id="UP000198935"/>
    </source>
</evidence>
<dbReference type="AlphaFoldDB" id="A0A1H3TVY2"/>
<accession>A0A1H3TVY2</accession>
<feature type="compositionally biased region" description="Polar residues" evidence="1">
    <location>
        <begin position="1"/>
        <end position="13"/>
    </location>
</feature>
<evidence type="ECO:0000313" key="2">
    <source>
        <dbReference type="EMBL" id="SDZ53865.1"/>
    </source>
</evidence>
<feature type="region of interest" description="Disordered" evidence="1">
    <location>
        <begin position="1"/>
        <end position="27"/>
    </location>
</feature>
<dbReference type="Proteomes" id="UP000198935">
    <property type="component" value="Unassembled WGS sequence"/>
</dbReference>
<name>A0A1H3TVY2_9BACI</name>
<keyword evidence="3" id="KW-1185">Reference proteome</keyword>
<protein>
    <submittedName>
        <fullName evidence="2">Uncharacterized protein</fullName>
    </submittedName>
</protein>
<proteinExistence type="predicted"/>
<evidence type="ECO:0000256" key="1">
    <source>
        <dbReference type="SAM" id="MobiDB-lite"/>
    </source>
</evidence>
<dbReference type="EMBL" id="FNPI01000016">
    <property type="protein sequence ID" value="SDZ53865.1"/>
    <property type="molecule type" value="Genomic_DNA"/>
</dbReference>
<organism evidence="2 3">
    <name type="scientific">Evansella caseinilytica</name>
    <dbReference type="NCBI Taxonomy" id="1503961"/>
    <lineage>
        <taxon>Bacteria</taxon>
        <taxon>Bacillati</taxon>
        <taxon>Bacillota</taxon>
        <taxon>Bacilli</taxon>
        <taxon>Bacillales</taxon>
        <taxon>Bacillaceae</taxon>
        <taxon>Evansella</taxon>
    </lineage>
</organism>
<reference evidence="3" key="1">
    <citation type="submission" date="2016-10" db="EMBL/GenBank/DDBJ databases">
        <authorList>
            <person name="Varghese N."/>
            <person name="Submissions S."/>
        </authorList>
    </citation>
    <scope>NUCLEOTIDE SEQUENCE [LARGE SCALE GENOMIC DNA]</scope>
    <source>
        <strain evidence="3">SP</strain>
    </source>
</reference>
<sequence length="63" mass="7495">MNRNQKGRTQSDLLRTKPNLQRREMSSRKVYEDKLEFESAQNVLKTVYEDKAESESCPHFFSI</sequence>